<evidence type="ECO:0000313" key="4">
    <source>
        <dbReference type="EMBL" id="BCB27623.1"/>
    </source>
</evidence>
<dbReference type="InterPro" id="IPR007453">
    <property type="entry name" value="DsrC/TusE"/>
</dbReference>
<keyword evidence="5" id="KW-1185">Reference proteome</keyword>
<dbReference type="PANTHER" id="PTHR37010:SF1">
    <property type="entry name" value="SULFURTRANSFERASE TUSE"/>
    <property type="match status" value="1"/>
</dbReference>
<evidence type="ECO:0000256" key="2">
    <source>
        <dbReference type="ARBA" id="ARBA00005718"/>
    </source>
</evidence>
<accession>A0A6F8VCR5</accession>
<dbReference type="Gene3D" id="3.30.1420.10">
    <property type="match status" value="1"/>
</dbReference>
<comment type="subcellular location">
    <subcellularLocation>
        <location evidence="1">Cytoplasm</location>
    </subcellularLocation>
</comment>
<dbReference type="Pfam" id="PF04358">
    <property type="entry name" value="DsrC"/>
    <property type="match status" value="1"/>
</dbReference>
<dbReference type="InterPro" id="IPR025526">
    <property type="entry name" value="DsrC-like_dom_sf"/>
</dbReference>
<proteinExistence type="inferred from homology"/>
<dbReference type="RefSeq" id="WP_244617334.1">
    <property type="nucleotide sequence ID" value="NZ_AP022853.1"/>
</dbReference>
<keyword evidence="4" id="KW-0808">Transferase</keyword>
<sequence>MEEPVYDQDGFLADPTKWDEDTARLIASDDGIKELSKEHWTIVHFLRDHYLNGGLPAVRHVCHVNNFEDLCIPSLFSSVRSAWRIAGLPNPGEEAKAYM</sequence>
<dbReference type="GO" id="GO:0016740">
    <property type="term" value="F:transferase activity"/>
    <property type="evidence" value="ECO:0007669"/>
    <property type="project" value="UniProtKB-KW"/>
</dbReference>
<name>A0A6F8VCR5_9PROT</name>
<evidence type="ECO:0000256" key="3">
    <source>
        <dbReference type="ARBA" id="ARBA00022490"/>
    </source>
</evidence>
<dbReference type="Proteomes" id="UP000502260">
    <property type="component" value="Chromosome"/>
</dbReference>
<dbReference type="GO" id="GO:0097163">
    <property type="term" value="F:sulfur carrier activity"/>
    <property type="evidence" value="ECO:0007669"/>
    <property type="project" value="TreeGrafter"/>
</dbReference>
<organism evidence="4 5">
    <name type="scientific">Sulfurimicrobium lacus</name>
    <dbReference type="NCBI Taxonomy" id="2715678"/>
    <lineage>
        <taxon>Bacteria</taxon>
        <taxon>Pseudomonadati</taxon>
        <taxon>Pseudomonadota</taxon>
        <taxon>Betaproteobacteria</taxon>
        <taxon>Nitrosomonadales</taxon>
        <taxon>Sulfuricellaceae</taxon>
        <taxon>Sulfurimicrobium</taxon>
    </lineage>
</organism>
<dbReference type="GO" id="GO:0002143">
    <property type="term" value="P:tRNA wobble position uridine thiolation"/>
    <property type="evidence" value="ECO:0007669"/>
    <property type="project" value="TreeGrafter"/>
</dbReference>
<dbReference type="GO" id="GO:0005737">
    <property type="term" value="C:cytoplasm"/>
    <property type="evidence" value="ECO:0007669"/>
    <property type="project" value="UniProtKB-SubCell"/>
</dbReference>
<comment type="similarity">
    <text evidence="2">Belongs to the DsrC/TusE family.</text>
</comment>
<evidence type="ECO:0000256" key="1">
    <source>
        <dbReference type="ARBA" id="ARBA00004496"/>
    </source>
</evidence>
<gene>
    <name evidence="4" type="ORF">SKTS_25090</name>
</gene>
<protein>
    <submittedName>
        <fullName evidence="4">Sulfurtransferase TusE</fullName>
    </submittedName>
</protein>
<dbReference type="PANTHER" id="PTHR37010">
    <property type="entry name" value="SULFURTRANSFERASE TUSE"/>
    <property type="match status" value="1"/>
</dbReference>
<dbReference type="AlphaFoldDB" id="A0A6F8VCR5"/>
<evidence type="ECO:0000313" key="5">
    <source>
        <dbReference type="Proteomes" id="UP000502260"/>
    </source>
</evidence>
<dbReference type="InterPro" id="IPR043163">
    <property type="entry name" value="DsrC-like_N"/>
</dbReference>
<dbReference type="EMBL" id="AP022853">
    <property type="protein sequence ID" value="BCB27623.1"/>
    <property type="molecule type" value="Genomic_DNA"/>
</dbReference>
<dbReference type="SUPFAM" id="SSF69721">
    <property type="entry name" value="DsrC, the gamma subunit of dissimilatory sulfite reductase"/>
    <property type="match status" value="1"/>
</dbReference>
<dbReference type="KEGG" id="slac:SKTS_25090"/>
<reference evidence="5" key="1">
    <citation type="submission" date="2020-03" db="EMBL/GenBank/DDBJ databases">
        <title>Complete genome sequence of sulfur-oxidizing bacterium skT11.</title>
        <authorList>
            <person name="Kanda M."/>
            <person name="Kojima H."/>
            <person name="Fukui M."/>
        </authorList>
    </citation>
    <scope>NUCLEOTIDE SEQUENCE [LARGE SCALE GENOMIC DNA]</scope>
    <source>
        <strain evidence="5">skT11</strain>
    </source>
</reference>
<dbReference type="Gene3D" id="1.10.10.370">
    <property type="entry name" value="DsrC-like protein, C-terminal domain"/>
    <property type="match status" value="1"/>
</dbReference>
<keyword evidence="3" id="KW-0963">Cytoplasm</keyword>
<dbReference type="InterPro" id="IPR042072">
    <property type="entry name" value="DsrC-like_C"/>
</dbReference>